<dbReference type="Gene3D" id="3.40.50.1010">
    <property type="entry name" value="5'-nuclease"/>
    <property type="match status" value="1"/>
</dbReference>
<keyword evidence="3" id="KW-0378">Hydrolase</keyword>
<dbReference type="AlphaFoldDB" id="A0A9P6AIE2"/>
<accession>A0A9P6AIE2</accession>
<dbReference type="GO" id="GO:0016787">
    <property type="term" value="F:hydrolase activity"/>
    <property type="evidence" value="ECO:0007669"/>
    <property type="project" value="UniProtKB-KW"/>
</dbReference>
<dbReference type="InterPro" id="IPR033411">
    <property type="entry name" value="Ribonuclease_PIN"/>
</dbReference>
<dbReference type="GO" id="GO:0046872">
    <property type="term" value="F:metal ion binding"/>
    <property type="evidence" value="ECO:0007669"/>
    <property type="project" value="UniProtKB-KW"/>
</dbReference>
<keyword evidence="7" id="KW-1185">Reference proteome</keyword>
<dbReference type="GO" id="GO:0030490">
    <property type="term" value="P:maturation of SSU-rRNA"/>
    <property type="evidence" value="ECO:0007669"/>
    <property type="project" value="TreeGrafter"/>
</dbReference>
<sequence length="398" mass="43471">MTPMIDTLRDGQNFVTTPGVIAELKDQRAREYFEQLGLTQGVHVQVRNPDATAIAAVSVAAKKSGDFSVLSRTDLLLLSLTYNLHMGPEDPASALGLPEDLSQGTETRDSYSDLSEDEDEDLNTPPEREPVFENPMAQKIPGESQTNDDLTSSEDVCLPDLSALTIVDLPESSSQPAPSEFPSSTPVFQDPSSEDDGEGEWITPDNVAIHQARERFSIPDASGRKAAKTIDEPLHVACMTADYAMQNVLLHMGLNIVGLHGKKITTVKSWVLRCHACSGGEAVVLVHLKKNFQYRNRGTVYSIPSPKPGNAKGSKNIILREDQIEFQRGLKNEEVRARKEGKRLTSALAAGNGAAGKSWVDPDWMPDMLLGQTSRRGSVLPEVGYGKRNPNAVRQKKK</sequence>
<dbReference type="PANTHER" id="PTHR12814">
    <property type="entry name" value="RNA-BINDING PROTEIN NOB1"/>
    <property type="match status" value="1"/>
</dbReference>
<dbReference type="EMBL" id="MU129123">
    <property type="protein sequence ID" value="KAF9506117.1"/>
    <property type="molecule type" value="Genomic_DNA"/>
</dbReference>
<keyword evidence="2" id="KW-0479">Metal-binding</keyword>
<evidence type="ECO:0000256" key="3">
    <source>
        <dbReference type="ARBA" id="ARBA00022801"/>
    </source>
</evidence>
<evidence type="ECO:0000256" key="4">
    <source>
        <dbReference type="SAM" id="MobiDB-lite"/>
    </source>
</evidence>
<gene>
    <name evidence="6" type="ORF">BS47DRAFT_1374169</name>
</gene>
<dbReference type="GO" id="GO:0004521">
    <property type="term" value="F:RNA endonuclease activity"/>
    <property type="evidence" value="ECO:0007669"/>
    <property type="project" value="TreeGrafter"/>
</dbReference>
<feature type="compositionally biased region" description="Polar residues" evidence="4">
    <location>
        <begin position="143"/>
        <end position="154"/>
    </location>
</feature>
<evidence type="ECO:0000313" key="7">
    <source>
        <dbReference type="Proteomes" id="UP000886523"/>
    </source>
</evidence>
<evidence type="ECO:0000259" key="5">
    <source>
        <dbReference type="Pfam" id="PF17146"/>
    </source>
</evidence>
<dbReference type="PANTHER" id="PTHR12814:SF2">
    <property type="entry name" value="RNA-BINDING PROTEIN NOB1"/>
    <property type="match status" value="1"/>
</dbReference>
<feature type="region of interest" description="Disordered" evidence="4">
    <location>
        <begin position="171"/>
        <end position="200"/>
    </location>
</feature>
<name>A0A9P6AIE2_9AGAM</name>
<feature type="compositionally biased region" description="Polar residues" evidence="4">
    <location>
        <begin position="171"/>
        <end position="191"/>
    </location>
</feature>
<keyword evidence="1" id="KW-0540">Nuclease</keyword>
<evidence type="ECO:0000256" key="2">
    <source>
        <dbReference type="ARBA" id="ARBA00022723"/>
    </source>
</evidence>
<feature type="domain" description="Ribonuclease PIN" evidence="5">
    <location>
        <begin position="10"/>
        <end position="84"/>
    </location>
</feature>
<dbReference type="InterPro" id="IPR039907">
    <property type="entry name" value="NOB1"/>
</dbReference>
<protein>
    <recommendedName>
        <fullName evidence="5">Ribonuclease PIN domain-containing protein</fullName>
    </recommendedName>
</protein>
<dbReference type="GO" id="GO:0030688">
    <property type="term" value="C:preribosome, small subunit precursor"/>
    <property type="evidence" value="ECO:0007669"/>
    <property type="project" value="TreeGrafter"/>
</dbReference>
<dbReference type="Proteomes" id="UP000886523">
    <property type="component" value="Unassembled WGS sequence"/>
</dbReference>
<organism evidence="6 7">
    <name type="scientific">Hydnum rufescens UP504</name>
    <dbReference type="NCBI Taxonomy" id="1448309"/>
    <lineage>
        <taxon>Eukaryota</taxon>
        <taxon>Fungi</taxon>
        <taxon>Dikarya</taxon>
        <taxon>Basidiomycota</taxon>
        <taxon>Agaricomycotina</taxon>
        <taxon>Agaricomycetes</taxon>
        <taxon>Cantharellales</taxon>
        <taxon>Hydnaceae</taxon>
        <taxon>Hydnum</taxon>
    </lineage>
</organism>
<dbReference type="OrthoDB" id="446759at2759"/>
<dbReference type="Pfam" id="PF17146">
    <property type="entry name" value="PIN_6"/>
    <property type="match status" value="1"/>
</dbReference>
<evidence type="ECO:0000256" key="1">
    <source>
        <dbReference type="ARBA" id="ARBA00022722"/>
    </source>
</evidence>
<reference evidence="6" key="1">
    <citation type="journal article" date="2020" name="Nat. Commun.">
        <title>Large-scale genome sequencing of mycorrhizal fungi provides insights into the early evolution of symbiotic traits.</title>
        <authorList>
            <person name="Miyauchi S."/>
            <person name="Kiss E."/>
            <person name="Kuo A."/>
            <person name="Drula E."/>
            <person name="Kohler A."/>
            <person name="Sanchez-Garcia M."/>
            <person name="Morin E."/>
            <person name="Andreopoulos B."/>
            <person name="Barry K.W."/>
            <person name="Bonito G."/>
            <person name="Buee M."/>
            <person name="Carver A."/>
            <person name="Chen C."/>
            <person name="Cichocki N."/>
            <person name="Clum A."/>
            <person name="Culley D."/>
            <person name="Crous P.W."/>
            <person name="Fauchery L."/>
            <person name="Girlanda M."/>
            <person name="Hayes R.D."/>
            <person name="Keri Z."/>
            <person name="LaButti K."/>
            <person name="Lipzen A."/>
            <person name="Lombard V."/>
            <person name="Magnuson J."/>
            <person name="Maillard F."/>
            <person name="Murat C."/>
            <person name="Nolan M."/>
            <person name="Ohm R.A."/>
            <person name="Pangilinan J."/>
            <person name="Pereira M.F."/>
            <person name="Perotto S."/>
            <person name="Peter M."/>
            <person name="Pfister S."/>
            <person name="Riley R."/>
            <person name="Sitrit Y."/>
            <person name="Stielow J.B."/>
            <person name="Szollosi G."/>
            <person name="Zifcakova L."/>
            <person name="Stursova M."/>
            <person name="Spatafora J.W."/>
            <person name="Tedersoo L."/>
            <person name="Vaario L.M."/>
            <person name="Yamada A."/>
            <person name="Yan M."/>
            <person name="Wang P."/>
            <person name="Xu J."/>
            <person name="Bruns T."/>
            <person name="Baldrian P."/>
            <person name="Vilgalys R."/>
            <person name="Dunand C."/>
            <person name="Henrissat B."/>
            <person name="Grigoriev I.V."/>
            <person name="Hibbett D."/>
            <person name="Nagy L.G."/>
            <person name="Martin F.M."/>
        </authorList>
    </citation>
    <scope>NUCLEOTIDE SEQUENCE</scope>
    <source>
        <strain evidence="6">UP504</strain>
    </source>
</reference>
<proteinExistence type="predicted"/>
<comment type="caution">
    <text evidence="6">The sequence shown here is derived from an EMBL/GenBank/DDBJ whole genome shotgun (WGS) entry which is preliminary data.</text>
</comment>
<feature type="region of interest" description="Disordered" evidence="4">
    <location>
        <begin position="88"/>
        <end position="154"/>
    </location>
</feature>
<evidence type="ECO:0000313" key="6">
    <source>
        <dbReference type="EMBL" id="KAF9506117.1"/>
    </source>
</evidence>